<dbReference type="Gene3D" id="3.40.50.300">
    <property type="entry name" value="P-loop containing nucleotide triphosphate hydrolases"/>
    <property type="match status" value="1"/>
</dbReference>
<organism evidence="3 4">
    <name type="scientific">Jeotgalicoccus meleagridis</name>
    <dbReference type="NCBI Taxonomy" id="2759181"/>
    <lineage>
        <taxon>Bacteria</taxon>
        <taxon>Bacillati</taxon>
        <taxon>Bacillota</taxon>
        <taxon>Bacilli</taxon>
        <taxon>Bacillales</taxon>
        <taxon>Staphylococcaceae</taxon>
        <taxon>Jeotgalicoccus</taxon>
    </lineage>
</organism>
<dbReference type="AlphaFoldDB" id="A0A6V7R341"/>
<keyword evidence="4" id="KW-1185">Reference proteome</keyword>
<dbReference type="InterPro" id="IPR045028">
    <property type="entry name" value="DinG/Rad3-like"/>
</dbReference>
<protein>
    <submittedName>
        <fullName evidence="3">3'-5' exonuclease DinG</fullName>
        <ecNumber evidence="3">3.1.-.-</ecNumber>
    </submittedName>
</protein>
<name>A0A6V7R341_9STAP</name>
<dbReference type="GO" id="GO:0006139">
    <property type="term" value="P:nucleobase-containing compound metabolic process"/>
    <property type="evidence" value="ECO:0007669"/>
    <property type="project" value="InterPro"/>
</dbReference>
<keyword evidence="3" id="KW-0540">Nuclease</keyword>
<dbReference type="RefSeq" id="WP_185124837.1">
    <property type="nucleotide sequence ID" value="NZ_CAJEWD010000003.1"/>
</dbReference>
<dbReference type="PANTHER" id="PTHR11472">
    <property type="entry name" value="DNA REPAIR DEAD HELICASE RAD3/XP-D SUBFAMILY MEMBER"/>
    <property type="match status" value="1"/>
</dbReference>
<dbReference type="Pfam" id="PF13307">
    <property type="entry name" value="Helicase_C_2"/>
    <property type="match status" value="1"/>
</dbReference>
<dbReference type="GO" id="GO:0016818">
    <property type="term" value="F:hydrolase activity, acting on acid anhydrides, in phosphorus-containing anhydrides"/>
    <property type="evidence" value="ECO:0007669"/>
    <property type="project" value="InterPro"/>
</dbReference>
<comment type="similarity">
    <text evidence="1">Belongs to the helicase family. DinG subfamily.</text>
</comment>
<dbReference type="SUPFAM" id="SSF52540">
    <property type="entry name" value="P-loop containing nucleoside triphosphate hydrolases"/>
    <property type="match status" value="1"/>
</dbReference>
<evidence type="ECO:0000313" key="4">
    <source>
        <dbReference type="Proteomes" id="UP000589351"/>
    </source>
</evidence>
<evidence type="ECO:0000259" key="2">
    <source>
        <dbReference type="SMART" id="SM00491"/>
    </source>
</evidence>
<dbReference type="SMART" id="SM00491">
    <property type="entry name" value="HELICc2"/>
    <property type="match status" value="1"/>
</dbReference>
<dbReference type="GO" id="GO:0003678">
    <property type="term" value="F:DNA helicase activity"/>
    <property type="evidence" value="ECO:0007669"/>
    <property type="project" value="TreeGrafter"/>
</dbReference>
<dbReference type="InterPro" id="IPR027417">
    <property type="entry name" value="P-loop_NTPase"/>
</dbReference>
<dbReference type="InterPro" id="IPR006555">
    <property type="entry name" value="ATP-dep_Helicase_C"/>
</dbReference>
<accession>A0A6V7R341</accession>
<dbReference type="GO" id="GO:0004527">
    <property type="term" value="F:exonuclease activity"/>
    <property type="evidence" value="ECO:0007669"/>
    <property type="project" value="UniProtKB-KW"/>
</dbReference>
<comment type="caution">
    <text evidence="3">The sequence shown here is derived from an EMBL/GenBank/DDBJ whole genome shotgun (WGS) entry which is preliminary data.</text>
</comment>
<dbReference type="GO" id="GO:0003676">
    <property type="term" value="F:nucleic acid binding"/>
    <property type="evidence" value="ECO:0007669"/>
    <property type="project" value="InterPro"/>
</dbReference>
<dbReference type="GO" id="GO:0005524">
    <property type="term" value="F:ATP binding"/>
    <property type="evidence" value="ECO:0007669"/>
    <property type="project" value="InterPro"/>
</dbReference>
<evidence type="ECO:0000256" key="1">
    <source>
        <dbReference type="ARBA" id="ARBA00038058"/>
    </source>
</evidence>
<evidence type="ECO:0000313" key="3">
    <source>
        <dbReference type="EMBL" id="CAD2071508.1"/>
    </source>
</evidence>
<keyword evidence="3" id="KW-0378">Hydrolase</keyword>
<dbReference type="EC" id="3.1.-.-" evidence="3"/>
<dbReference type="Proteomes" id="UP000589351">
    <property type="component" value="Unassembled WGS sequence"/>
</dbReference>
<reference evidence="3 4" key="1">
    <citation type="submission" date="2020-07" db="EMBL/GenBank/DDBJ databases">
        <authorList>
            <person name="Criscuolo A."/>
        </authorList>
    </citation>
    <scope>NUCLEOTIDE SEQUENCE [LARGE SCALE GENOMIC DNA]</scope>
    <source>
        <strain evidence="3">CIP111649</strain>
    </source>
</reference>
<dbReference type="PANTHER" id="PTHR11472:SF34">
    <property type="entry name" value="REGULATOR OF TELOMERE ELONGATION HELICASE 1"/>
    <property type="match status" value="1"/>
</dbReference>
<sequence length="354" mass="40670">MDERNRDTNNTKAFIENNNGNKLKEIIEGLSEIKVKIEFSNLGTFNRYKSSNESELEEIINIINALKIIEVNNDDFVVWSEMVSKNQIKISYCPSKTSEILMKTLFNGDNIIACFSATITNDTSEQNGYSYIIESIGFKGDYEQVEENDFPYDKSRLYIPSELPDCQNRDTEYYKKIAEHINNLSKYCNGGTMALFTSKEDILLVADELKKMKIHKVLYIDGDGMSQNEIIQRFKKTNGIILGTGVFWEGIDLKGELLTSLVIVRLPFPVPDPVIERKIELIGDREKVLVPEMIMKLKQGTGRLIRTSNDRGLLTILDSRMNYNNYRYRESILNSIPIKSKINDSDIIEFMKTL</sequence>
<dbReference type="EMBL" id="CAJEWD010000003">
    <property type="protein sequence ID" value="CAD2071508.1"/>
    <property type="molecule type" value="Genomic_DNA"/>
</dbReference>
<keyword evidence="3" id="KW-0269">Exonuclease</keyword>
<proteinExistence type="inferred from homology"/>
<feature type="domain" description="ATP-dependent helicase C-terminal" evidence="2">
    <location>
        <begin position="199"/>
        <end position="323"/>
    </location>
</feature>
<gene>
    <name evidence="3" type="primary">dinG_1</name>
    <name evidence="3" type="ORF">JEODO184_00276</name>
</gene>